<evidence type="ECO:0000313" key="2">
    <source>
        <dbReference type="EMBL" id="KAJ9142787.1"/>
    </source>
</evidence>
<dbReference type="Pfam" id="PF11937">
    <property type="entry name" value="DUF3455"/>
    <property type="match status" value="1"/>
</dbReference>
<feature type="chain" id="PRO_5041284301" evidence="1">
    <location>
        <begin position="18"/>
        <end position="267"/>
    </location>
</feature>
<organism evidence="2 3">
    <name type="scientific">Pleurostoma richardsiae</name>
    <dbReference type="NCBI Taxonomy" id="41990"/>
    <lineage>
        <taxon>Eukaryota</taxon>
        <taxon>Fungi</taxon>
        <taxon>Dikarya</taxon>
        <taxon>Ascomycota</taxon>
        <taxon>Pezizomycotina</taxon>
        <taxon>Sordariomycetes</taxon>
        <taxon>Sordariomycetidae</taxon>
        <taxon>Calosphaeriales</taxon>
        <taxon>Pleurostomataceae</taxon>
        <taxon>Pleurostoma</taxon>
    </lineage>
</organism>
<evidence type="ECO:0000256" key="1">
    <source>
        <dbReference type="SAM" id="SignalP"/>
    </source>
</evidence>
<dbReference type="AlphaFoldDB" id="A0AA38RCB2"/>
<dbReference type="Proteomes" id="UP001174694">
    <property type="component" value="Unassembled WGS sequence"/>
</dbReference>
<accession>A0AA38RCB2</accession>
<evidence type="ECO:0000313" key="3">
    <source>
        <dbReference type="Proteomes" id="UP001174694"/>
    </source>
</evidence>
<feature type="signal peptide" evidence="1">
    <location>
        <begin position="1"/>
        <end position="17"/>
    </location>
</feature>
<gene>
    <name evidence="2" type="ORF">NKR23_g7067</name>
</gene>
<dbReference type="EMBL" id="JANBVO010000021">
    <property type="protein sequence ID" value="KAJ9142787.1"/>
    <property type="molecule type" value="Genomic_DNA"/>
</dbReference>
<name>A0AA38RCB2_9PEZI</name>
<keyword evidence="1" id="KW-0732">Signal</keyword>
<dbReference type="InterPro" id="IPR021851">
    <property type="entry name" value="DUF3455"/>
</dbReference>
<comment type="caution">
    <text evidence="2">The sequence shown here is derived from an EMBL/GenBank/DDBJ whole genome shotgun (WGS) entry which is preliminary data.</text>
</comment>
<dbReference type="PANTHER" id="PTHR35567:SF1">
    <property type="entry name" value="CONSERVED FUNGAL PROTEIN (AFU_ORTHOLOGUE AFUA_1G14230)"/>
    <property type="match status" value="1"/>
</dbReference>
<proteinExistence type="predicted"/>
<keyword evidence="3" id="KW-1185">Reference proteome</keyword>
<dbReference type="PANTHER" id="PTHR35567">
    <property type="entry name" value="MALATE DEHYDROGENASE (AFU_ORTHOLOGUE AFUA_2G13800)"/>
    <property type="match status" value="1"/>
</dbReference>
<protein>
    <submittedName>
        <fullName evidence="2">Malate dehydrogenase</fullName>
    </submittedName>
</protein>
<reference evidence="2" key="1">
    <citation type="submission" date="2022-07" db="EMBL/GenBank/DDBJ databases">
        <title>Fungi with potential for degradation of polypropylene.</title>
        <authorList>
            <person name="Gostincar C."/>
        </authorList>
    </citation>
    <scope>NUCLEOTIDE SEQUENCE</scope>
    <source>
        <strain evidence="2">EXF-13308</strain>
    </source>
</reference>
<sequence length="267" mass="27872">MRSSILLVSALAASAFAAPTYPSFNVNSALPGDVKVISDYFNMLAHKVQEGRSMSLAPVCDLSKAVQPTSSPSLPAVTTGLTLKHVAIGRGTQNYTCDTTNATAAPVAIGAVATLFNASCVAAAYPDLLNLLPGVALRFNLTQPESPHTLLAPSNLVISGKHFFETTTTPFFNLDTDSLKLGEAPCSKNASVAAPADAPKGQQGEAAVPWLKLLTKDGATGNLQEVYRLETAGGSAPATCNGQPASFEVQYAAQYWFYEGTAKNKTS</sequence>